<dbReference type="InterPro" id="IPR036691">
    <property type="entry name" value="Endo/exonu/phosph_ase_sf"/>
</dbReference>
<dbReference type="InterPro" id="IPR001343">
    <property type="entry name" value="Hemolysn_Ca-bd"/>
</dbReference>
<gene>
    <name evidence="2" type="ORF">KME15_11360</name>
</gene>
<organism evidence="2 3">
    <name type="scientific">Drouetiella hepatica Uher 2000/2452</name>
    <dbReference type="NCBI Taxonomy" id="904376"/>
    <lineage>
        <taxon>Bacteria</taxon>
        <taxon>Bacillati</taxon>
        <taxon>Cyanobacteriota</taxon>
        <taxon>Cyanophyceae</taxon>
        <taxon>Oculatellales</taxon>
        <taxon>Oculatellaceae</taxon>
        <taxon>Drouetiella</taxon>
    </lineage>
</organism>
<dbReference type="Proteomes" id="UP000757435">
    <property type="component" value="Unassembled WGS sequence"/>
</dbReference>
<dbReference type="Gene3D" id="3.60.10.10">
    <property type="entry name" value="Endonuclease/exonuclease/phosphatase"/>
    <property type="match status" value="1"/>
</dbReference>
<dbReference type="InterPro" id="IPR018511">
    <property type="entry name" value="Hemolysin-typ_Ca-bd_CS"/>
</dbReference>
<reference evidence="2" key="1">
    <citation type="submission" date="2021-05" db="EMBL/GenBank/DDBJ databases">
        <authorList>
            <person name="Pietrasiak N."/>
            <person name="Ward R."/>
            <person name="Stajich J.E."/>
            <person name="Kurbessoian T."/>
        </authorList>
    </citation>
    <scope>NUCLEOTIDE SEQUENCE</scope>
    <source>
        <strain evidence="2">UHER 2000/2452</strain>
    </source>
</reference>
<comment type="caution">
    <text evidence="2">The sequence shown here is derived from an EMBL/GenBank/DDBJ whole genome shotgun (WGS) entry which is preliminary data.</text>
</comment>
<reference evidence="2" key="2">
    <citation type="journal article" date="2022" name="Microbiol. Resour. Announc.">
        <title>Metagenome Sequencing to Explore Phylogenomics of Terrestrial Cyanobacteria.</title>
        <authorList>
            <person name="Ward R.D."/>
            <person name="Stajich J.E."/>
            <person name="Johansen J.R."/>
            <person name="Huntemann M."/>
            <person name="Clum A."/>
            <person name="Foster B."/>
            <person name="Foster B."/>
            <person name="Roux S."/>
            <person name="Palaniappan K."/>
            <person name="Varghese N."/>
            <person name="Mukherjee S."/>
            <person name="Reddy T.B.K."/>
            <person name="Daum C."/>
            <person name="Copeland A."/>
            <person name="Chen I.A."/>
            <person name="Ivanova N.N."/>
            <person name="Kyrpides N.C."/>
            <person name="Shapiro N."/>
            <person name="Eloe-Fadrosh E.A."/>
            <person name="Pietrasiak N."/>
        </authorList>
    </citation>
    <scope>NUCLEOTIDE SEQUENCE</scope>
    <source>
        <strain evidence="2">UHER 2000/2452</strain>
    </source>
</reference>
<accession>A0A951QB07</accession>
<dbReference type="Pfam" id="PF02333">
    <property type="entry name" value="Phytase"/>
    <property type="match status" value="1"/>
</dbReference>
<sequence>MTEPTTIRFSQFNASLNRNNEGALVQDLSTPNNAQAKAVAEIIQRTSPDVLLINEFDYVSADPLAPVKLFQQNYLSLSQNGANPVDYPYAYIAPSNTGIASGFDLNNDGRTVTTPGAAGYGDDAFGFGNFPGQFGMLLLSKYPIDTDNIRTFQNFLWKDIPGSLLPTVSLPGSGTPWYSAEEQAALPLSSKSHWDVPIVVNGQTIHALVSHPTPPVFDGAEDRNGKRNADEIRFWADYVSPGEGDYIYDDQGGSGGLQFGSSFVIMGDQNADPQDGDSFGKAISQLLQNPNINTNFIPTSAGAVQQSDLQKGANLTHKSNPAFDTADFADTTPGNVRADYVLPSNDLEITDSQVFWPLDTDPLFRLVGVFNPALPGGYPSSDHKLVWVDLQLGADRPGKTVVSADFAGQQIFPTNTTQTLNGITTQIGGLSGLTYDAANDRYYVVADDRGDRTIAGSGTTPPPADNTPPRFYTVEIKLDANGAPSTTFTGVTLLRDSEGKTFAPLRLDPEDIVLTQKGTVFISSEGEANIAAGRITNPFVNEFDPMTGQQLRSLLVPQKFLPVVQDTNGNGRTDAGDTQTAGIRNNLAFESLTITPDQKFLYTATENALFQDGSIATVTSGSPSRIIQYNLVTGQPEKEYLYNVDPVAKASIPETAFNTNGLVDLLAIDDRGTFLSVERSFSTGVPGTGNTIKIYEISLQGATDISAIESLSSLSAEQLANLQPAQKRLVLNLDDLNLPTGTDNIEGIEFGPKLADGRQSIVLVSDNNFSGTQFTQILTLSANLVTTVAPTVETSPERLNDPNVPFSQRADSDDPAIYLNTANADDSLVLTTLKNGGIEVHDLAGNTLQTVNPGNIRYNNVDLLYGFNLGGQSVDIAVASDRNNDKLVIFKVTASPVNGKYLEDITDSSIGTLFQAAPFDPPYSDSTRSAYGLATYNSPVTGDAYVFASRRQTGDVAQYKLIDAGNGKIGATRVRQFTIPVPASAPADTEAQTEGMVTDRELGYLYIGQEDVGIWKFQAEPTGSNTGTLIEPVKALGGQYIANDVEGLTIYYSANGTGYLLASSQGDNTFAVFSREGSNEYIGQFAVGSSGTIDSVQESDGAEVINVPLGSNFPFGLFVTQDGSNDPARIVEDENISNNFKYVPWENIAAPLGLTIDTTNTLQTSTQHGGSGNDVLAGTEANDRLLGNDGDDVLIGYGGNDLLIGGSGSDGLDGGSGSDTLRGNQGNDYLQGRNGADLFVFAVGDGTDIVADFSLSEGDRIGLSGGLTFGQLILTQQGSNTLIQAGTEALAVLNNVQASTLTSAAFTAVA</sequence>
<dbReference type="InterPro" id="IPR011042">
    <property type="entry name" value="6-blade_b-propeller_TolB-like"/>
</dbReference>
<dbReference type="SUPFAM" id="SSF56219">
    <property type="entry name" value="DNase I-like"/>
    <property type="match status" value="1"/>
</dbReference>
<dbReference type="PANTHER" id="PTHR37957:SF1">
    <property type="entry name" value="PHYTASE-LIKE DOMAIN-CONTAINING PROTEIN"/>
    <property type="match status" value="1"/>
</dbReference>
<dbReference type="PROSITE" id="PS51662">
    <property type="entry name" value="BP_PHYTASE"/>
    <property type="match status" value="1"/>
</dbReference>
<dbReference type="InterPro" id="IPR027372">
    <property type="entry name" value="Phytase-like_dom"/>
</dbReference>
<dbReference type="GO" id="GO:0016158">
    <property type="term" value="F:inositol hexakisphosphate 3-phosphatase activity"/>
    <property type="evidence" value="ECO:0007669"/>
    <property type="project" value="InterPro"/>
</dbReference>
<dbReference type="InterPro" id="IPR003431">
    <property type="entry name" value="B-propeller_Phytase"/>
</dbReference>
<dbReference type="Gene3D" id="2.150.10.10">
    <property type="entry name" value="Serralysin-like metalloprotease, C-terminal"/>
    <property type="match status" value="1"/>
</dbReference>
<dbReference type="Gene3D" id="2.120.10.30">
    <property type="entry name" value="TolB, C-terminal domain"/>
    <property type="match status" value="1"/>
</dbReference>
<dbReference type="PROSITE" id="PS00330">
    <property type="entry name" value="HEMOLYSIN_CALCIUM"/>
    <property type="match status" value="1"/>
</dbReference>
<dbReference type="SUPFAM" id="SSF75011">
    <property type="entry name" value="3-carboxy-cis,cis-mucoante lactonizing enzyme"/>
    <property type="match status" value="1"/>
</dbReference>
<evidence type="ECO:0000259" key="1">
    <source>
        <dbReference type="PROSITE" id="PS51662"/>
    </source>
</evidence>
<dbReference type="PANTHER" id="PTHR37957">
    <property type="entry name" value="BLR7070 PROTEIN"/>
    <property type="match status" value="1"/>
</dbReference>
<dbReference type="PRINTS" id="PR00313">
    <property type="entry name" value="CABNDNGRPT"/>
</dbReference>
<evidence type="ECO:0000313" key="3">
    <source>
        <dbReference type="Proteomes" id="UP000757435"/>
    </source>
</evidence>
<name>A0A951QB07_9CYAN</name>
<proteinExistence type="predicted"/>
<dbReference type="Pfam" id="PF13449">
    <property type="entry name" value="Phytase-like"/>
    <property type="match status" value="1"/>
</dbReference>
<protein>
    <submittedName>
        <fullName evidence="2">Phytase</fullName>
    </submittedName>
</protein>
<dbReference type="Pfam" id="PF03372">
    <property type="entry name" value="Exo_endo_phos"/>
    <property type="match status" value="1"/>
</dbReference>
<dbReference type="EMBL" id="JAHHHD010000010">
    <property type="protein sequence ID" value="MBW4659264.1"/>
    <property type="molecule type" value="Genomic_DNA"/>
</dbReference>
<dbReference type="InterPro" id="IPR005135">
    <property type="entry name" value="Endo/exonuclease/phosphatase"/>
</dbReference>
<feature type="domain" description="BPP" evidence="1">
    <location>
        <begin position="778"/>
        <end position="1152"/>
    </location>
</feature>
<dbReference type="SUPFAM" id="SSF51120">
    <property type="entry name" value="beta-Roll"/>
    <property type="match status" value="1"/>
</dbReference>
<dbReference type="SUPFAM" id="SSF50956">
    <property type="entry name" value="Thermostable phytase (3-phytase)"/>
    <property type="match status" value="1"/>
</dbReference>
<dbReference type="InterPro" id="IPR011049">
    <property type="entry name" value="Serralysin-like_metalloprot_C"/>
</dbReference>
<dbReference type="Pfam" id="PF00353">
    <property type="entry name" value="HemolysinCabind"/>
    <property type="match status" value="2"/>
</dbReference>
<dbReference type="GO" id="GO:0005509">
    <property type="term" value="F:calcium ion binding"/>
    <property type="evidence" value="ECO:0007669"/>
    <property type="project" value="InterPro"/>
</dbReference>
<evidence type="ECO:0000313" key="2">
    <source>
        <dbReference type="EMBL" id="MBW4659264.1"/>
    </source>
</evidence>